<evidence type="ECO:0000313" key="3">
    <source>
        <dbReference type="Proteomes" id="UP001589862"/>
    </source>
</evidence>
<evidence type="ECO:0000313" key="2">
    <source>
        <dbReference type="EMBL" id="MFC0580810.1"/>
    </source>
</evidence>
<organism evidence="2 3">
    <name type="scientific">Micrococcoides hystricis</name>
    <dbReference type="NCBI Taxonomy" id="1572761"/>
    <lineage>
        <taxon>Bacteria</taxon>
        <taxon>Bacillati</taxon>
        <taxon>Actinomycetota</taxon>
        <taxon>Actinomycetes</taxon>
        <taxon>Micrococcales</taxon>
        <taxon>Micrococcaceae</taxon>
        <taxon>Micrococcoides</taxon>
    </lineage>
</organism>
<keyword evidence="1" id="KW-0472">Membrane</keyword>
<accession>A0ABV6P6Q7</accession>
<proteinExistence type="predicted"/>
<name>A0ABV6P6Q7_9MICC</name>
<gene>
    <name evidence="2" type="ORF">ACFFFR_00195</name>
</gene>
<keyword evidence="3" id="KW-1185">Reference proteome</keyword>
<feature type="transmembrane region" description="Helical" evidence="1">
    <location>
        <begin position="44"/>
        <end position="63"/>
    </location>
</feature>
<comment type="caution">
    <text evidence="2">The sequence shown here is derived from an EMBL/GenBank/DDBJ whole genome shotgun (WGS) entry which is preliminary data.</text>
</comment>
<dbReference type="Proteomes" id="UP001589862">
    <property type="component" value="Unassembled WGS sequence"/>
</dbReference>
<evidence type="ECO:0000256" key="1">
    <source>
        <dbReference type="SAM" id="Phobius"/>
    </source>
</evidence>
<protein>
    <submittedName>
        <fullName evidence="2">Uncharacterized protein</fullName>
    </submittedName>
</protein>
<keyword evidence="1" id="KW-1133">Transmembrane helix</keyword>
<feature type="transmembrane region" description="Helical" evidence="1">
    <location>
        <begin position="69"/>
        <end position="90"/>
    </location>
</feature>
<keyword evidence="1" id="KW-0812">Transmembrane</keyword>
<dbReference type="RefSeq" id="WP_377457140.1">
    <property type="nucleotide sequence ID" value="NZ_JBHLUB010000001.1"/>
</dbReference>
<reference evidence="2 3" key="1">
    <citation type="submission" date="2024-09" db="EMBL/GenBank/DDBJ databases">
        <authorList>
            <person name="Sun Q."/>
            <person name="Mori K."/>
        </authorList>
    </citation>
    <scope>NUCLEOTIDE SEQUENCE [LARGE SCALE GENOMIC DNA]</scope>
    <source>
        <strain evidence="2 3">NCAIM B.02604</strain>
    </source>
</reference>
<dbReference type="EMBL" id="JBHLUB010000001">
    <property type="protein sequence ID" value="MFC0580810.1"/>
    <property type="molecule type" value="Genomic_DNA"/>
</dbReference>
<sequence>MMDGPRDYERSDIDDIDPDGEIFGGAFQEPNPPSVLGSTQPKTIVTWLLIALLLLVSLFKPVFKAELPLPSLFTDLLSPLIIAALLFSLIPRQRKRRDYDDTGAQL</sequence>